<name>D3RY42_FERPA</name>
<dbReference type="PANTHER" id="PTHR46233:SF3">
    <property type="entry name" value="HYDROXYACYLGLUTATHIONE HYDROLASE GLOC"/>
    <property type="match status" value="1"/>
</dbReference>
<sequence length="203" mass="22989">MEIFKGVYAYVWGSAFSDCSNAYIIKGDSTIIIDPGSYKSYTNLFGLMRNDGIEEVDYVFATHLHKDHIESAPMFLRKGALISYSEKERRSHHFNIKPDFEMPKIVDFGIRIEVLETPGHTEGSLTFYIPEYSAAITGDLFFENGVPGRWDLVGGSRENLIRSLEKVMELELEFVLPGHGRIFSGRKGIEALIEKAIHIASKY</sequence>
<dbReference type="HOGENOM" id="CLU_030571_5_1_2"/>
<dbReference type="KEGG" id="fpl:Ferp_1251"/>
<dbReference type="InterPro" id="IPR036866">
    <property type="entry name" value="RibonucZ/Hydroxyglut_hydro"/>
</dbReference>
<dbReference type="InterPro" id="IPR001279">
    <property type="entry name" value="Metallo-B-lactamas"/>
</dbReference>
<keyword evidence="7" id="KW-1185">Reference proteome</keyword>
<dbReference type="SMART" id="SM00849">
    <property type="entry name" value="Lactamase_B"/>
    <property type="match status" value="1"/>
</dbReference>
<evidence type="ECO:0000313" key="6">
    <source>
        <dbReference type="EMBL" id="ADC65405.1"/>
    </source>
</evidence>
<evidence type="ECO:0000256" key="1">
    <source>
        <dbReference type="ARBA" id="ARBA00001947"/>
    </source>
</evidence>
<dbReference type="GeneID" id="8778764"/>
<proteinExistence type="predicted"/>
<dbReference type="eggNOG" id="arCOG00504">
    <property type="taxonomic scope" value="Archaea"/>
</dbReference>
<evidence type="ECO:0000256" key="2">
    <source>
        <dbReference type="ARBA" id="ARBA00022723"/>
    </source>
</evidence>
<dbReference type="CDD" id="cd06262">
    <property type="entry name" value="metallo-hydrolase-like_MBL-fold"/>
    <property type="match status" value="1"/>
</dbReference>
<protein>
    <recommendedName>
        <fullName evidence="5">Metallo-beta-lactamase domain-containing protein</fullName>
    </recommendedName>
</protein>
<dbReference type="SUPFAM" id="SSF56281">
    <property type="entry name" value="Metallo-hydrolase/oxidoreductase"/>
    <property type="match status" value="1"/>
</dbReference>
<keyword evidence="3" id="KW-0378">Hydrolase</keyword>
<dbReference type="OrthoDB" id="197151at2157"/>
<dbReference type="RefSeq" id="WP_012965748.1">
    <property type="nucleotide sequence ID" value="NC_013849.1"/>
</dbReference>
<evidence type="ECO:0000256" key="3">
    <source>
        <dbReference type="ARBA" id="ARBA00022801"/>
    </source>
</evidence>
<dbReference type="GO" id="GO:0016787">
    <property type="term" value="F:hydrolase activity"/>
    <property type="evidence" value="ECO:0007669"/>
    <property type="project" value="UniProtKB-KW"/>
</dbReference>
<dbReference type="Proteomes" id="UP000002613">
    <property type="component" value="Chromosome"/>
</dbReference>
<evidence type="ECO:0000259" key="5">
    <source>
        <dbReference type="SMART" id="SM00849"/>
    </source>
</evidence>
<dbReference type="PaxDb" id="589924-Ferp_1251"/>
<dbReference type="GO" id="GO:0046872">
    <property type="term" value="F:metal ion binding"/>
    <property type="evidence" value="ECO:0007669"/>
    <property type="project" value="UniProtKB-KW"/>
</dbReference>
<evidence type="ECO:0000313" key="7">
    <source>
        <dbReference type="Proteomes" id="UP000002613"/>
    </source>
</evidence>
<dbReference type="PANTHER" id="PTHR46233">
    <property type="entry name" value="HYDROXYACYLGLUTATHIONE HYDROLASE GLOC"/>
    <property type="match status" value="1"/>
</dbReference>
<comment type="cofactor">
    <cofactor evidence="1">
        <name>Zn(2+)</name>
        <dbReference type="ChEBI" id="CHEBI:29105"/>
    </cofactor>
</comment>
<dbReference type="Gene3D" id="3.60.15.10">
    <property type="entry name" value="Ribonuclease Z/Hydroxyacylglutathione hydrolase-like"/>
    <property type="match status" value="1"/>
</dbReference>
<gene>
    <name evidence="6" type="ordered locus">Ferp_1251</name>
</gene>
<feature type="domain" description="Metallo-beta-lactamase" evidence="5">
    <location>
        <begin position="19"/>
        <end position="179"/>
    </location>
</feature>
<keyword evidence="2" id="KW-0479">Metal-binding</keyword>
<dbReference type="InterPro" id="IPR051453">
    <property type="entry name" value="MBL_Glyoxalase_II"/>
</dbReference>
<dbReference type="AlphaFoldDB" id="D3RY42"/>
<dbReference type="STRING" id="589924.Ferp_1251"/>
<dbReference type="Pfam" id="PF00753">
    <property type="entry name" value="Lactamase_B"/>
    <property type="match status" value="1"/>
</dbReference>
<keyword evidence="4" id="KW-0862">Zinc</keyword>
<reference evidence="7" key="1">
    <citation type="submission" date="2010-02" db="EMBL/GenBank/DDBJ databases">
        <title>Complete sequence of Ferroglobus placidus DSM 10642.</title>
        <authorList>
            <consortium name="US DOE Joint Genome Institute"/>
            <person name="Lucas S."/>
            <person name="Copeland A."/>
            <person name="Lapidus A."/>
            <person name="Cheng J.-F."/>
            <person name="Bruce D."/>
            <person name="Goodwin L."/>
            <person name="Pitluck S."/>
            <person name="Saunders E."/>
            <person name="Brettin T."/>
            <person name="Detter J.C."/>
            <person name="Han C."/>
            <person name="Tapia R."/>
            <person name="Larimer F."/>
            <person name="Land M."/>
            <person name="Hauser L."/>
            <person name="Kyrpides N."/>
            <person name="Ivanova N."/>
            <person name="Holmes D."/>
            <person name="Lovley D."/>
            <person name="Kyrpides N."/>
            <person name="Anderson I.J."/>
            <person name="Woyke T."/>
        </authorList>
    </citation>
    <scope>NUCLEOTIDE SEQUENCE [LARGE SCALE GENOMIC DNA]</scope>
    <source>
        <strain evidence="7">DSM 10642 / AEDII12DO</strain>
    </source>
</reference>
<reference evidence="6 7" key="2">
    <citation type="journal article" date="2011" name="Stand. Genomic Sci.">
        <title>Complete genome sequence of Ferroglobus placidus AEDII12DO.</title>
        <authorList>
            <person name="Anderson I."/>
            <person name="Risso C."/>
            <person name="Holmes D."/>
            <person name="Lucas S."/>
            <person name="Copeland A."/>
            <person name="Lapidus A."/>
            <person name="Cheng J.F."/>
            <person name="Bruce D."/>
            <person name="Goodwin L."/>
            <person name="Pitluck S."/>
            <person name="Saunders E."/>
            <person name="Brettin T."/>
            <person name="Detter J.C."/>
            <person name="Han C."/>
            <person name="Tapia R."/>
            <person name="Larimer F."/>
            <person name="Land M."/>
            <person name="Hauser L."/>
            <person name="Woyke T."/>
            <person name="Lovley D."/>
            <person name="Kyrpides N."/>
            <person name="Ivanova N."/>
        </authorList>
    </citation>
    <scope>NUCLEOTIDE SEQUENCE [LARGE SCALE GENOMIC DNA]</scope>
    <source>
        <strain evidence="7">DSM 10642 / AEDII12DO</strain>
    </source>
</reference>
<organism evidence="6 7">
    <name type="scientific">Ferroglobus placidus (strain DSM 10642 / AEDII12DO)</name>
    <dbReference type="NCBI Taxonomy" id="589924"/>
    <lineage>
        <taxon>Archaea</taxon>
        <taxon>Methanobacteriati</taxon>
        <taxon>Methanobacteriota</taxon>
        <taxon>Archaeoglobi</taxon>
        <taxon>Archaeoglobales</taxon>
        <taxon>Archaeoglobaceae</taxon>
        <taxon>Ferroglobus</taxon>
    </lineage>
</organism>
<evidence type="ECO:0000256" key="4">
    <source>
        <dbReference type="ARBA" id="ARBA00022833"/>
    </source>
</evidence>
<dbReference type="EMBL" id="CP001899">
    <property type="protein sequence ID" value="ADC65405.1"/>
    <property type="molecule type" value="Genomic_DNA"/>
</dbReference>
<accession>D3RY42</accession>